<dbReference type="RefSeq" id="XP_003003279.1">
    <property type="nucleotide sequence ID" value="XM_003003233.1"/>
</dbReference>
<dbReference type="KEGG" id="val:VDBG_06841"/>
<reference evidence="2" key="1">
    <citation type="journal article" date="2011" name="PLoS Pathog.">
        <title>Comparative genomics yields insights into niche adaptation of plant vascular wilt pathogens.</title>
        <authorList>
            <person name="Klosterman S.J."/>
            <person name="Subbarao K.V."/>
            <person name="Kang S."/>
            <person name="Veronese P."/>
            <person name="Gold S.E."/>
            <person name="Thomma B.P.H.J."/>
            <person name="Chen Z."/>
            <person name="Henrissat B."/>
            <person name="Lee Y.-H."/>
            <person name="Park J."/>
            <person name="Garcia-Pedrajas M.D."/>
            <person name="Barbara D.J."/>
            <person name="Anchieta A."/>
            <person name="de Jonge R."/>
            <person name="Santhanam P."/>
            <person name="Maruthachalam K."/>
            <person name="Atallah Z."/>
            <person name="Amyotte S.G."/>
            <person name="Paz Z."/>
            <person name="Inderbitzin P."/>
            <person name="Hayes R.J."/>
            <person name="Heiman D.I."/>
            <person name="Young S."/>
            <person name="Zeng Q."/>
            <person name="Engels R."/>
            <person name="Galagan J."/>
            <person name="Cuomo C.A."/>
            <person name="Dobinson K.F."/>
            <person name="Ma L.-J."/>
        </authorList>
    </citation>
    <scope>NUCLEOTIDE SEQUENCE [LARGE SCALE GENOMIC DNA]</scope>
    <source>
        <strain evidence="2">VaMs.102 / ATCC MYA-4576 / FGSC 10136</strain>
    </source>
</reference>
<name>C9SPL6_VERA1</name>
<dbReference type="HOGENOM" id="CLU_1070386_0_0_1"/>
<sequence>MSQDCPPVQSQTTRFSVCMASFSSTLKVMRTCKSNFIKRGCPVIVGALHCIKESPKTNMSRKFGVSKCSGTHAPALFTEAPVSFGSRDTAMRHAFDQTPVAVLSTASGPWDCCRCACQMGQEQGKGAQASPRGCSSEWFFLTPTAVLDCVSMCLEVANTLSWTFLNSAPGHLSSQIPQLPNYDKNYVDGVGSHIKVAHYTGNEMQDSVMAATPQDLTRNDHFAKKLATSWAGTQCLLISSGSCEALRPVDAAAATRRRGT</sequence>
<dbReference type="EMBL" id="DS985221">
    <property type="protein sequence ID" value="EEY20731.1"/>
    <property type="molecule type" value="Genomic_DNA"/>
</dbReference>
<evidence type="ECO:0000313" key="2">
    <source>
        <dbReference type="Proteomes" id="UP000008698"/>
    </source>
</evidence>
<keyword evidence="2" id="KW-1185">Reference proteome</keyword>
<protein>
    <submittedName>
        <fullName evidence="1">Predicted protein</fullName>
    </submittedName>
</protein>
<evidence type="ECO:0000313" key="1">
    <source>
        <dbReference type="EMBL" id="EEY20731.1"/>
    </source>
</evidence>
<dbReference type="Proteomes" id="UP000008698">
    <property type="component" value="Unassembled WGS sequence"/>
</dbReference>
<dbReference type="AlphaFoldDB" id="C9SPL6"/>
<accession>C9SPL6</accession>
<proteinExistence type="predicted"/>
<organism evidence="2">
    <name type="scientific">Verticillium alfalfae (strain VaMs.102 / ATCC MYA-4576 / FGSC 10136)</name>
    <name type="common">Verticillium wilt of alfalfa</name>
    <name type="synonym">Verticillium albo-atrum</name>
    <dbReference type="NCBI Taxonomy" id="526221"/>
    <lineage>
        <taxon>Eukaryota</taxon>
        <taxon>Fungi</taxon>
        <taxon>Dikarya</taxon>
        <taxon>Ascomycota</taxon>
        <taxon>Pezizomycotina</taxon>
        <taxon>Sordariomycetes</taxon>
        <taxon>Hypocreomycetidae</taxon>
        <taxon>Glomerellales</taxon>
        <taxon>Plectosphaerellaceae</taxon>
        <taxon>Verticillium</taxon>
    </lineage>
</organism>
<gene>
    <name evidence="1" type="ORF">VDBG_06841</name>
</gene>
<dbReference type="GeneID" id="9537405"/>